<dbReference type="OrthoDB" id="79831at2"/>
<evidence type="ECO:0000313" key="3">
    <source>
        <dbReference type="Proteomes" id="UP000267342"/>
    </source>
</evidence>
<dbReference type="InterPro" id="IPR013557">
    <property type="entry name" value="AntA/B_antirep"/>
</dbReference>
<name>A0A348HEF2_9GAMM</name>
<accession>A0A348HEF2</accession>
<sequence>MATASAVQAIIPVFSGTIHDEQSQLVDARALHAFLEVGKRFATWITDRINQYGFIENADYVVFANYGENSLVSQNGEIKRAAKSRGGDRRSKTYHLTLDMAKELSMVERNEKGRQARRYFIDCEKRLRQIAPDDADTIQAKTIGTNGFNVLHDLIAKKAKVLPIGIQRQAKHRMWGMLHTRFNVPRAELIPANDMDSACNFVAAYAIEGEYIPAAMNDDHITVNLPKAPNDRFDNLPASRLFGMDLIYHSKLTELLALLRKAIKNDQYVRVMDISAAGIEVEALRHWVEELVRLAESFQTNLNCIQNSSAELLERWMTIFHPCIDMLDGIVAHEFRERLVAIKAASGSLQRWMGKTKTALEQA</sequence>
<feature type="domain" description="AntA/AntB antirepressor" evidence="1">
    <location>
        <begin position="26"/>
        <end position="110"/>
    </location>
</feature>
<dbReference type="PANTHER" id="PTHR36180:SF1">
    <property type="entry name" value="ANTA_ANTB ANTIREPRESSOR DOMAIN-CONTAINING PROTEIN"/>
    <property type="match status" value="1"/>
</dbReference>
<organism evidence="2 3">
    <name type="scientific">Zymobacter palmae</name>
    <dbReference type="NCBI Taxonomy" id="33074"/>
    <lineage>
        <taxon>Bacteria</taxon>
        <taxon>Pseudomonadati</taxon>
        <taxon>Pseudomonadota</taxon>
        <taxon>Gammaproteobacteria</taxon>
        <taxon>Oceanospirillales</taxon>
        <taxon>Halomonadaceae</taxon>
        <taxon>Zymobacter group</taxon>
        <taxon>Zymobacter</taxon>
    </lineage>
</organism>
<keyword evidence="3" id="KW-1185">Reference proteome</keyword>
<dbReference type="AlphaFoldDB" id="A0A348HEF2"/>
<dbReference type="RefSeq" id="WP_051523714.1">
    <property type="nucleotide sequence ID" value="NZ_AP018933.1"/>
</dbReference>
<dbReference type="Pfam" id="PF08346">
    <property type="entry name" value="AntA"/>
    <property type="match status" value="1"/>
</dbReference>
<evidence type="ECO:0000313" key="2">
    <source>
        <dbReference type="EMBL" id="BBG30004.1"/>
    </source>
</evidence>
<dbReference type="KEGG" id="zpl:ZBT109_1244"/>
<gene>
    <name evidence="2" type="ORF">ZBT109_1244</name>
</gene>
<dbReference type="PANTHER" id="PTHR36180">
    <property type="entry name" value="DNA-BINDING PROTEIN-RELATED-RELATED"/>
    <property type="match status" value="1"/>
</dbReference>
<protein>
    <submittedName>
        <fullName evidence="2">Phage anti-repressor protein</fullName>
    </submittedName>
</protein>
<dbReference type="Proteomes" id="UP000267342">
    <property type="component" value="Chromosome"/>
</dbReference>
<proteinExistence type="predicted"/>
<reference evidence="2 3" key="1">
    <citation type="submission" date="2018-09" db="EMBL/GenBank/DDBJ databases">
        <title>Zymobacter palmae IAM14233 (=T109) whole genome analysis.</title>
        <authorList>
            <person name="Yanase H."/>
        </authorList>
    </citation>
    <scope>NUCLEOTIDE SEQUENCE [LARGE SCALE GENOMIC DNA]</scope>
    <source>
        <strain evidence="2 3">IAM14233</strain>
    </source>
</reference>
<dbReference type="EMBL" id="AP018933">
    <property type="protein sequence ID" value="BBG30004.1"/>
    <property type="molecule type" value="Genomic_DNA"/>
</dbReference>
<evidence type="ECO:0000259" key="1">
    <source>
        <dbReference type="Pfam" id="PF08346"/>
    </source>
</evidence>